<comment type="caution">
    <text evidence="2">The sequence shown here is derived from an EMBL/GenBank/DDBJ whole genome shotgun (WGS) entry which is preliminary data.</text>
</comment>
<dbReference type="Proteomes" id="UP000222531">
    <property type="component" value="Unassembled WGS sequence"/>
</dbReference>
<feature type="region of interest" description="Disordered" evidence="1">
    <location>
        <begin position="129"/>
        <end position="149"/>
    </location>
</feature>
<protein>
    <recommendedName>
        <fullName evidence="4">WXG100 family type VII secretion target</fullName>
    </recommendedName>
</protein>
<evidence type="ECO:0000313" key="3">
    <source>
        <dbReference type="Proteomes" id="UP000222531"/>
    </source>
</evidence>
<evidence type="ECO:0000256" key="1">
    <source>
        <dbReference type="SAM" id="MobiDB-lite"/>
    </source>
</evidence>
<organism evidence="2 3">
    <name type="scientific">Streptomyces cinnamoneus</name>
    <name type="common">Streptoverticillium cinnamoneum</name>
    <dbReference type="NCBI Taxonomy" id="53446"/>
    <lineage>
        <taxon>Bacteria</taxon>
        <taxon>Bacillati</taxon>
        <taxon>Actinomycetota</taxon>
        <taxon>Actinomycetes</taxon>
        <taxon>Kitasatosporales</taxon>
        <taxon>Streptomycetaceae</taxon>
        <taxon>Streptomyces</taxon>
        <taxon>Streptomyces cinnamoneus group</taxon>
    </lineage>
</organism>
<evidence type="ECO:0008006" key="4">
    <source>
        <dbReference type="Google" id="ProtNLM"/>
    </source>
</evidence>
<reference evidence="2 3" key="1">
    <citation type="journal article" date="2017" name="Biochemistry">
        <title>Identification of the Biosynthetic Pathway for the Antibiotic Bicyclomycin.</title>
        <authorList>
            <person name="Patteson J."/>
            <person name="Cai W."/>
            <person name="Johnson R.A."/>
            <person name="Santa Maria K."/>
            <person name="Li B."/>
        </authorList>
    </citation>
    <scope>NUCLEOTIDE SEQUENCE [LARGE SCALE GENOMIC DNA]</scope>
    <source>
        <strain evidence="2 3">ATCC 21532</strain>
    </source>
</reference>
<dbReference type="EMBL" id="NHZO01000154">
    <property type="protein sequence ID" value="PHQ48959.1"/>
    <property type="molecule type" value="Genomic_DNA"/>
</dbReference>
<feature type="region of interest" description="Disordered" evidence="1">
    <location>
        <begin position="29"/>
        <end position="67"/>
    </location>
</feature>
<evidence type="ECO:0000313" key="2">
    <source>
        <dbReference type="EMBL" id="PHQ48959.1"/>
    </source>
</evidence>
<proteinExistence type="predicted"/>
<name>A0A2G1XCS2_STRCJ</name>
<dbReference type="AlphaFoldDB" id="A0A2G1XCS2"/>
<keyword evidence="3" id="KW-1185">Reference proteome</keyword>
<gene>
    <name evidence="2" type="ORF">BLA24_22905</name>
</gene>
<accession>A0A2G1XCS2</accession>
<sequence>MTASELSPEWSRLFRTEGQDTSIAVRDGARMSLASAGGGQGGRAGSDTHKASGGPWTAAGGVAGELRTSTQSAITKLDSSHEGLESGTAGFASTAALKGIRSGWKSRLEAVRDHFDKLAPNLAQAGKEFDAHEVKTEGTFAPAGRKSGK</sequence>